<keyword evidence="2" id="KW-1185">Reference proteome</keyword>
<evidence type="ECO:0000313" key="1">
    <source>
        <dbReference type="EMBL" id="CAJ1384265.1"/>
    </source>
</evidence>
<gene>
    <name evidence="1" type="ORF">EVOR1521_LOCUS11169</name>
</gene>
<dbReference type="EMBL" id="CAUJNA010001106">
    <property type="protein sequence ID" value="CAJ1384265.1"/>
    <property type="molecule type" value="Genomic_DNA"/>
</dbReference>
<sequence length="227" mass="25626">MILTRSRSRALSIFQRRLFALRAALAAAAPQQRKEAIELLSPQLRRELLWLMETDASGSKADKQAMRRSCSLGVPKMRLQAVRASLWTMRTSRGHYHAARLTLGGVVVATRATRSLKEAERMRRGVQILGQAAAGDTRCAFESRFRDAVGAAGDLGLTFSLVLDLRPWVGKKVQSPTVDCVEEALSLRRRLTEAAAAGWPALRREWLSWMTAERRQRWKSRKRTQDQ</sequence>
<name>A0AA36ICN0_9DINO</name>
<organism evidence="1 2">
    <name type="scientific">Effrenium voratum</name>
    <dbReference type="NCBI Taxonomy" id="2562239"/>
    <lineage>
        <taxon>Eukaryota</taxon>
        <taxon>Sar</taxon>
        <taxon>Alveolata</taxon>
        <taxon>Dinophyceae</taxon>
        <taxon>Suessiales</taxon>
        <taxon>Symbiodiniaceae</taxon>
        <taxon>Effrenium</taxon>
    </lineage>
</organism>
<feature type="non-terminal residue" evidence="1">
    <location>
        <position position="1"/>
    </location>
</feature>
<dbReference type="Proteomes" id="UP001178507">
    <property type="component" value="Unassembled WGS sequence"/>
</dbReference>
<comment type="caution">
    <text evidence="1">The sequence shown here is derived from an EMBL/GenBank/DDBJ whole genome shotgun (WGS) entry which is preliminary data.</text>
</comment>
<protein>
    <submittedName>
        <fullName evidence="1">Uncharacterized protein</fullName>
    </submittedName>
</protein>
<evidence type="ECO:0000313" key="2">
    <source>
        <dbReference type="Proteomes" id="UP001178507"/>
    </source>
</evidence>
<proteinExistence type="predicted"/>
<reference evidence="1" key="1">
    <citation type="submission" date="2023-08" db="EMBL/GenBank/DDBJ databases">
        <authorList>
            <person name="Chen Y."/>
            <person name="Shah S."/>
            <person name="Dougan E. K."/>
            <person name="Thang M."/>
            <person name="Chan C."/>
        </authorList>
    </citation>
    <scope>NUCLEOTIDE SEQUENCE</scope>
</reference>
<dbReference type="AlphaFoldDB" id="A0AA36ICN0"/>
<accession>A0AA36ICN0</accession>